<keyword evidence="3" id="KW-0547">Nucleotide-binding</keyword>
<dbReference type="Proteomes" id="UP000886886">
    <property type="component" value="Unassembled WGS sequence"/>
</dbReference>
<dbReference type="Pfam" id="PF00005">
    <property type="entry name" value="ABC_tran"/>
    <property type="match status" value="1"/>
</dbReference>
<dbReference type="Gene3D" id="3.40.50.300">
    <property type="entry name" value="P-loop containing nucleotide triphosphate hydrolases"/>
    <property type="match status" value="1"/>
</dbReference>
<evidence type="ECO:0000313" key="7">
    <source>
        <dbReference type="Proteomes" id="UP000886886"/>
    </source>
</evidence>
<gene>
    <name evidence="6" type="ORF">IAB26_14745</name>
</gene>
<evidence type="ECO:0000259" key="5">
    <source>
        <dbReference type="PROSITE" id="PS50893"/>
    </source>
</evidence>
<protein>
    <submittedName>
        <fullName evidence="6">ABC transporter ATP-binding protein</fullName>
    </submittedName>
</protein>
<reference evidence="6" key="2">
    <citation type="journal article" date="2021" name="PeerJ">
        <title>Extensive microbial diversity within the chicken gut microbiome revealed by metagenomics and culture.</title>
        <authorList>
            <person name="Gilroy R."/>
            <person name="Ravi A."/>
            <person name="Getino M."/>
            <person name="Pursley I."/>
            <person name="Horton D.L."/>
            <person name="Alikhan N.F."/>
            <person name="Baker D."/>
            <person name="Gharbi K."/>
            <person name="Hall N."/>
            <person name="Watson M."/>
            <person name="Adriaenssens E.M."/>
            <person name="Foster-Nyarko E."/>
            <person name="Jarju S."/>
            <person name="Secka A."/>
            <person name="Antonio M."/>
            <person name="Oren A."/>
            <person name="Chaudhuri R.R."/>
            <person name="La Ragione R."/>
            <person name="Hildebrand F."/>
            <person name="Pallen M.J."/>
        </authorList>
    </citation>
    <scope>NUCLEOTIDE SEQUENCE</scope>
    <source>
        <strain evidence="6">ChiSjej3B21-11622</strain>
    </source>
</reference>
<dbReference type="InterPro" id="IPR017871">
    <property type="entry name" value="ABC_transporter-like_CS"/>
</dbReference>
<dbReference type="SMART" id="SM00382">
    <property type="entry name" value="AAA"/>
    <property type="match status" value="1"/>
</dbReference>
<dbReference type="CDD" id="cd03264">
    <property type="entry name" value="ABC_drug_resistance_like"/>
    <property type="match status" value="1"/>
</dbReference>
<dbReference type="EMBL" id="DVFT01000216">
    <property type="protein sequence ID" value="HIQ97804.1"/>
    <property type="molecule type" value="Genomic_DNA"/>
</dbReference>
<comment type="caution">
    <text evidence="6">The sequence shown here is derived from an EMBL/GenBank/DDBJ whole genome shotgun (WGS) entry which is preliminary data.</text>
</comment>
<dbReference type="GO" id="GO:0005524">
    <property type="term" value="F:ATP binding"/>
    <property type="evidence" value="ECO:0007669"/>
    <property type="project" value="UniProtKB-KW"/>
</dbReference>
<keyword evidence="2" id="KW-0813">Transport</keyword>
<dbReference type="PROSITE" id="PS50893">
    <property type="entry name" value="ABC_TRANSPORTER_2"/>
    <property type="match status" value="1"/>
</dbReference>
<feature type="domain" description="ABC transporter" evidence="5">
    <location>
        <begin position="3"/>
        <end position="231"/>
    </location>
</feature>
<dbReference type="GO" id="GO:0016887">
    <property type="term" value="F:ATP hydrolysis activity"/>
    <property type="evidence" value="ECO:0007669"/>
    <property type="project" value="InterPro"/>
</dbReference>
<name>A0A9D1D3F4_9FIRM</name>
<evidence type="ECO:0000256" key="4">
    <source>
        <dbReference type="ARBA" id="ARBA00022840"/>
    </source>
</evidence>
<dbReference type="PANTHER" id="PTHR43335">
    <property type="entry name" value="ABC TRANSPORTER, ATP-BINDING PROTEIN"/>
    <property type="match status" value="1"/>
</dbReference>
<dbReference type="AlphaFoldDB" id="A0A9D1D3F4"/>
<dbReference type="PANTHER" id="PTHR43335:SF2">
    <property type="entry name" value="ABC TRANSPORTER, ATP-BINDING PROTEIN"/>
    <property type="match status" value="1"/>
</dbReference>
<dbReference type="PROSITE" id="PS00211">
    <property type="entry name" value="ABC_TRANSPORTER_1"/>
    <property type="match status" value="1"/>
</dbReference>
<evidence type="ECO:0000313" key="6">
    <source>
        <dbReference type="EMBL" id="HIQ97804.1"/>
    </source>
</evidence>
<keyword evidence="4 6" id="KW-0067">ATP-binding</keyword>
<dbReference type="SUPFAM" id="SSF52540">
    <property type="entry name" value="P-loop containing nucleoside triphosphate hydrolases"/>
    <property type="match status" value="1"/>
</dbReference>
<organism evidence="6 7">
    <name type="scientific">Candidatus Limivivens merdigallinarum</name>
    <dbReference type="NCBI Taxonomy" id="2840859"/>
    <lineage>
        <taxon>Bacteria</taxon>
        <taxon>Bacillati</taxon>
        <taxon>Bacillota</taxon>
        <taxon>Clostridia</taxon>
        <taxon>Lachnospirales</taxon>
        <taxon>Lachnospiraceae</taxon>
        <taxon>Lachnospiraceae incertae sedis</taxon>
        <taxon>Candidatus Limivivens</taxon>
    </lineage>
</organism>
<dbReference type="InterPro" id="IPR003439">
    <property type="entry name" value="ABC_transporter-like_ATP-bd"/>
</dbReference>
<dbReference type="InterPro" id="IPR003593">
    <property type="entry name" value="AAA+_ATPase"/>
</dbReference>
<evidence type="ECO:0000256" key="3">
    <source>
        <dbReference type="ARBA" id="ARBA00022741"/>
    </source>
</evidence>
<reference evidence="6" key="1">
    <citation type="submission" date="2020-10" db="EMBL/GenBank/DDBJ databases">
        <authorList>
            <person name="Gilroy R."/>
        </authorList>
    </citation>
    <scope>NUCLEOTIDE SEQUENCE</scope>
    <source>
        <strain evidence="6">ChiSjej3B21-11622</strain>
    </source>
</reference>
<evidence type="ECO:0000256" key="1">
    <source>
        <dbReference type="ARBA" id="ARBA00005417"/>
    </source>
</evidence>
<dbReference type="InterPro" id="IPR027417">
    <property type="entry name" value="P-loop_NTPase"/>
</dbReference>
<sequence>MEIKMTNLTKEFQGVAAVDHVNLTMGEGVYGLLGVNGAGKTTLMRMLCTLIRPSSGCITCNGKNIFEMDGAYRRLIGYLPQEFGFYPEFSVQDYLMYVSSIKGVRPAVARKRIPALLHQVGLSRAKNKKMKKLSGGMKRRAGVAQAMLNDPKILILDEPTAGLDPNERIRFRNLISELSSERLVLLSTHIVSDIEYIANQVLLMKDGRICQAGTQEEILRATPVRVWSFFAEKKEIETWQRNYLVSNVKTLPEGVMLRVLSEQAPCREAKEEAMTLEDVFLYWFGEKAGNHDDVL</sequence>
<proteinExistence type="inferred from homology"/>
<evidence type="ECO:0000256" key="2">
    <source>
        <dbReference type="ARBA" id="ARBA00022448"/>
    </source>
</evidence>
<comment type="similarity">
    <text evidence="1">Belongs to the ABC transporter superfamily.</text>
</comment>
<accession>A0A9D1D3F4</accession>